<reference evidence="1 2" key="1">
    <citation type="submission" date="2018-03" db="EMBL/GenBank/DDBJ databases">
        <title>Non-Typhoidal Salmonella genome sequencing and assembly.</title>
        <authorList>
            <person name="Matchawe C."/>
        </authorList>
    </citation>
    <scope>NUCLEOTIDE SEQUENCE [LARGE SCALE GENOMIC DNA]</scope>
    <source>
        <strain evidence="1 2">22sa</strain>
    </source>
</reference>
<evidence type="ECO:0000313" key="2">
    <source>
        <dbReference type="Proteomes" id="UP000298196"/>
    </source>
</evidence>
<comment type="caution">
    <text evidence="1">The sequence shown here is derived from an EMBL/GenBank/DDBJ whole genome shotgun (WGS) entry which is preliminary data.</text>
</comment>
<name>A0A4Z0L0G6_SALET</name>
<sequence>MKNEKKKSGIAPKGFCPPLIIVGILCWL</sequence>
<evidence type="ECO:0000313" key="1">
    <source>
        <dbReference type="EMBL" id="TGD48794.1"/>
    </source>
</evidence>
<dbReference type="AlphaFoldDB" id="A0A4Z0L0G6"/>
<gene>
    <name evidence="1" type="ORF">C9F07_26675</name>
</gene>
<dbReference type="Proteomes" id="UP000298196">
    <property type="component" value="Unassembled WGS sequence"/>
</dbReference>
<protein>
    <submittedName>
        <fullName evidence="1">Antiporter</fullName>
    </submittedName>
</protein>
<accession>A0A4Z0L0G6</accession>
<keyword evidence="2" id="KW-1185">Reference proteome</keyword>
<feature type="non-terminal residue" evidence="1">
    <location>
        <position position="28"/>
    </location>
</feature>
<organism evidence="1 2">
    <name type="scientific">Salmonella enterica subsp. enterica serovar Poona</name>
    <dbReference type="NCBI Taxonomy" id="436295"/>
    <lineage>
        <taxon>Bacteria</taxon>
        <taxon>Pseudomonadati</taxon>
        <taxon>Pseudomonadota</taxon>
        <taxon>Gammaproteobacteria</taxon>
        <taxon>Enterobacterales</taxon>
        <taxon>Enterobacteriaceae</taxon>
        <taxon>Salmonella</taxon>
    </lineage>
</organism>
<dbReference type="EMBL" id="PYKI01002676">
    <property type="protein sequence ID" value="TGD48794.1"/>
    <property type="molecule type" value="Genomic_DNA"/>
</dbReference>
<proteinExistence type="predicted"/>